<proteinExistence type="predicted"/>
<keyword evidence="2" id="KW-1185">Reference proteome</keyword>
<organism evidence="1 2">
    <name type="scientific">Melghirimyces algeriensis</name>
    <dbReference type="NCBI Taxonomy" id="910412"/>
    <lineage>
        <taxon>Bacteria</taxon>
        <taxon>Bacillati</taxon>
        <taxon>Bacillota</taxon>
        <taxon>Bacilli</taxon>
        <taxon>Bacillales</taxon>
        <taxon>Thermoactinomycetaceae</taxon>
        <taxon>Melghirimyces</taxon>
    </lineage>
</organism>
<accession>A0A521CDR0</accession>
<gene>
    <name evidence="1" type="ORF">SAMN06264849_103292</name>
</gene>
<evidence type="ECO:0000313" key="2">
    <source>
        <dbReference type="Proteomes" id="UP000315636"/>
    </source>
</evidence>
<sequence>MEHLVGGEPMKVPSCSYVNRDLAYHIINEFITKKAIPTFIEWIDLYEIDFDHGF</sequence>
<dbReference type="AlphaFoldDB" id="A0A521CDR0"/>
<dbReference type="Proteomes" id="UP000315636">
    <property type="component" value="Unassembled WGS sequence"/>
</dbReference>
<reference evidence="1 2" key="1">
    <citation type="submission" date="2017-05" db="EMBL/GenBank/DDBJ databases">
        <authorList>
            <person name="Varghese N."/>
            <person name="Submissions S."/>
        </authorList>
    </citation>
    <scope>NUCLEOTIDE SEQUENCE [LARGE SCALE GENOMIC DNA]</scope>
    <source>
        <strain evidence="1 2">DSM 45474</strain>
    </source>
</reference>
<evidence type="ECO:0000313" key="1">
    <source>
        <dbReference type="EMBL" id="SMO57566.1"/>
    </source>
</evidence>
<protein>
    <submittedName>
        <fullName evidence="1">Uncharacterized protein</fullName>
    </submittedName>
</protein>
<name>A0A521CDR0_9BACL</name>
<dbReference type="EMBL" id="FXTI01000003">
    <property type="protein sequence ID" value="SMO57566.1"/>
    <property type="molecule type" value="Genomic_DNA"/>
</dbReference>